<protein>
    <submittedName>
        <fullName evidence="5">Uncharacterized protein</fullName>
    </submittedName>
</protein>
<comment type="caution">
    <text evidence="5">The sequence shown here is derived from an EMBL/GenBank/DDBJ whole genome shotgun (WGS) entry which is preliminary data.</text>
</comment>
<evidence type="ECO:0000256" key="4">
    <source>
        <dbReference type="SAM" id="MobiDB-lite"/>
    </source>
</evidence>
<dbReference type="SMART" id="SM00320">
    <property type="entry name" value="WD40"/>
    <property type="match status" value="5"/>
</dbReference>
<dbReference type="STRING" id="236234.A0A1J9RSY4"/>
<keyword evidence="1 3" id="KW-0853">WD repeat</keyword>
<dbReference type="PANTHER" id="PTHR19848:SF8">
    <property type="entry name" value="F-BOX AND WD REPEAT DOMAIN CONTAINING 7"/>
    <property type="match status" value="1"/>
</dbReference>
<proteinExistence type="predicted"/>
<dbReference type="InterPro" id="IPR015943">
    <property type="entry name" value="WD40/YVTN_repeat-like_dom_sf"/>
</dbReference>
<feature type="repeat" description="WD" evidence="3">
    <location>
        <begin position="40"/>
        <end position="71"/>
    </location>
</feature>
<dbReference type="SUPFAM" id="SSF50978">
    <property type="entry name" value="WD40 repeat-like"/>
    <property type="match status" value="1"/>
</dbReference>
<dbReference type="InterPro" id="IPR020472">
    <property type="entry name" value="WD40_PAC1"/>
</dbReference>
<dbReference type="OrthoDB" id="19711at2759"/>
<organism evidence="5 6">
    <name type="scientific">Diplodia corticola</name>
    <dbReference type="NCBI Taxonomy" id="236234"/>
    <lineage>
        <taxon>Eukaryota</taxon>
        <taxon>Fungi</taxon>
        <taxon>Dikarya</taxon>
        <taxon>Ascomycota</taxon>
        <taxon>Pezizomycotina</taxon>
        <taxon>Dothideomycetes</taxon>
        <taxon>Dothideomycetes incertae sedis</taxon>
        <taxon>Botryosphaeriales</taxon>
        <taxon>Botryosphaeriaceae</taxon>
        <taxon>Diplodia</taxon>
    </lineage>
</organism>
<evidence type="ECO:0000256" key="1">
    <source>
        <dbReference type="ARBA" id="ARBA00022574"/>
    </source>
</evidence>
<reference evidence="5 6" key="1">
    <citation type="submission" date="2016-10" db="EMBL/GenBank/DDBJ databases">
        <title>Proteomics and genomics reveal pathogen-plant mechanisms compatible with a hemibiotrophic lifestyle of Diplodia corticola.</title>
        <authorList>
            <person name="Fernandes I."/>
            <person name="De Jonge R."/>
            <person name="Van De Peer Y."/>
            <person name="Devreese B."/>
            <person name="Alves A."/>
            <person name="Esteves A.C."/>
        </authorList>
    </citation>
    <scope>NUCLEOTIDE SEQUENCE [LARGE SCALE GENOMIC DNA]</scope>
    <source>
        <strain evidence="5 6">CBS 112549</strain>
    </source>
</reference>
<evidence type="ECO:0000256" key="2">
    <source>
        <dbReference type="ARBA" id="ARBA00022737"/>
    </source>
</evidence>
<keyword evidence="2" id="KW-0677">Repeat</keyword>
<accession>A0A1J9RSY4</accession>
<evidence type="ECO:0000256" key="3">
    <source>
        <dbReference type="PROSITE-ProRule" id="PRU00221"/>
    </source>
</evidence>
<dbReference type="GeneID" id="31017425"/>
<sequence>MPAPTLAHTHTHTFPPTSPSPAPSPSTADAPASPSSSSSPAAHTADIYHLAITSHRLISCSRDRSIRVWDLAAPGTQYPPAAAAPHASSILCVSAHEATDRFATCDVDGWVVLWRLSSARVQGRWRASAGGGGGAVLGVALGGEVLVTGGKDGGVGVWDVREASRLGRSETGGAGAGAGAGAAEAGSCWDDSTPPSCEMLGKMKAAAIAVVLGGVGERDVYVGAGDGALRRWRMGGDGDGEETTAEDFGELGAGAGGRRGICSLALSRDGRRLFSAHSGGKVGVFDVEAGAELMSFDAHGTNVVRSVRAGVVDGGEELLVSGSYDGTVKIWVERERGAGWELVSVMSLQQGFEAGNNRVLSVAFRDNVVYYCGQSPYIFARRLSRSIVDTQSSCQP</sequence>
<keyword evidence="6" id="KW-1185">Reference proteome</keyword>
<dbReference type="Proteomes" id="UP000183809">
    <property type="component" value="Unassembled WGS sequence"/>
</dbReference>
<feature type="repeat" description="WD" evidence="3">
    <location>
        <begin position="318"/>
        <end position="331"/>
    </location>
</feature>
<dbReference type="InterPro" id="IPR036322">
    <property type="entry name" value="WD40_repeat_dom_sf"/>
</dbReference>
<feature type="compositionally biased region" description="Low complexity" evidence="4">
    <location>
        <begin position="25"/>
        <end position="40"/>
    </location>
</feature>
<feature type="region of interest" description="Disordered" evidence="4">
    <location>
        <begin position="1"/>
        <end position="40"/>
    </location>
</feature>
<dbReference type="PROSITE" id="PS50294">
    <property type="entry name" value="WD_REPEATS_REGION"/>
    <property type="match status" value="1"/>
</dbReference>
<dbReference type="Gene3D" id="2.130.10.10">
    <property type="entry name" value="YVTN repeat-like/Quinoprotein amine dehydrogenase"/>
    <property type="match status" value="2"/>
</dbReference>
<dbReference type="PANTHER" id="PTHR19848">
    <property type="entry name" value="WD40 REPEAT PROTEIN"/>
    <property type="match status" value="1"/>
</dbReference>
<dbReference type="InterPro" id="IPR001680">
    <property type="entry name" value="WD40_rpt"/>
</dbReference>
<dbReference type="InterPro" id="IPR019775">
    <property type="entry name" value="WD40_repeat_CS"/>
</dbReference>
<dbReference type="PROSITE" id="PS00678">
    <property type="entry name" value="WD_REPEATS_1"/>
    <property type="match status" value="2"/>
</dbReference>
<dbReference type="EMBL" id="MNUE01000053">
    <property type="protein sequence ID" value="OJD30980.1"/>
    <property type="molecule type" value="Genomic_DNA"/>
</dbReference>
<dbReference type="PROSITE" id="PS50082">
    <property type="entry name" value="WD_REPEATS_2"/>
    <property type="match status" value="3"/>
</dbReference>
<dbReference type="PRINTS" id="PR00320">
    <property type="entry name" value="GPROTEINBRPT"/>
</dbReference>
<dbReference type="Pfam" id="PF00400">
    <property type="entry name" value="WD40"/>
    <property type="match status" value="3"/>
</dbReference>
<evidence type="ECO:0000313" key="6">
    <source>
        <dbReference type="Proteomes" id="UP000183809"/>
    </source>
</evidence>
<evidence type="ECO:0000313" key="5">
    <source>
        <dbReference type="EMBL" id="OJD30980.1"/>
    </source>
</evidence>
<gene>
    <name evidence="5" type="ORF">BKCO1_5300055</name>
</gene>
<dbReference type="RefSeq" id="XP_020127240.1">
    <property type="nucleotide sequence ID" value="XM_020277164.1"/>
</dbReference>
<feature type="repeat" description="WD" evidence="3">
    <location>
        <begin position="143"/>
        <end position="168"/>
    </location>
</feature>
<name>A0A1J9RSY4_9PEZI</name>
<dbReference type="AlphaFoldDB" id="A0A1J9RSY4"/>
<feature type="compositionally biased region" description="Low complexity" evidence="4">
    <location>
        <begin position="1"/>
        <end position="15"/>
    </location>
</feature>